<dbReference type="SUPFAM" id="SSF50129">
    <property type="entry name" value="GroES-like"/>
    <property type="match status" value="1"/>
</dbReference>
<evidence type="ECO:0000259" key="1">
    <source>
        <dbReference type="SMART" id="SM00829"/>
    </source>
</evidence>
<dbReference type="InterPro" id="IPR011032">
    <property type="entry name" value="GroES-like_sf"/>
</dbReference>
<reference evidence="2 3" key="1">
    <citation type="journal article" date="2012" name="Science">
        <title>The Paleozoic origin of enzymatic lignin decomposition reconstructed from 31 fungal genomes.</title>
        <authorList>
            <person name="Floudas D."/>
            <person name="Binder M."/>
            <person name="Riley R."/>
            <person name="Barry K."/>
            <person name="Blanchette R.A."/>
            <person name="Henrissat B."/>
            <person name="Martinez A.T."/>
            <person name="Otillar R."/>
            <person name="Spatafora J.W."/>
            <person name="Yadav J.S."/>
            <person name="Aerts A."/>
            <person name="Benoit I."/>
            <person name="Boyd A."/>
            <person name="Carlson A."/>
            <person name="Copeland A."/>
            <person name="Coutinho P.M."/>
            <person name="de Vries R.P."/>
            <person name="Ferreira P."/>
            <person name="Findley K."/>
            <person name="Foster B."/>
            <person name="Gaskell J."/>
            <person name="Glotzer D."/>
            <person name="Gorecki P."/>
            <person name="Heitman J."/>
            <person name="Hesse C."/>
            <person name="Hori C."/>
            <person name="Igarashi K."/>
            <person name="Jurgens J.A."/>
            <person name="Kallen N."/>
            <person name="Kersten P."/>
            <person name="Kohler A."/>
            <person name="Kuees U."/>
            <person name="Kumar T.K.A."/>
            <person name="Kuo A."/>
            <person name="LaButti K."/>
            <person name="Larrondo L.F."/>
            <person name="Lindquist E."/>
            <person name="Ling A."/>
            <person name="Lombard V."/>
            <person name="Lucas S."/>
            <person name="Lundell T."/>
            <person name="Martin R."/>
            <person name="McLaughlin D.J."/>
            <person name="Morgenstern I."/>
            <person name="Morin E."/>
            <person name="Murat C."/>
            <person name="Nagy L.G."/>
            <person name="Nolan M."/>
            <person name="Ohm R.A."/>
            <person name="Patyshakuliyeva A."/>
            <person name="Rokas A."/>
            <person name="Ruiz-Duenas F.J."/>
            <person name="Sabat G."/>
            <person name="Salamov A."/>
            <person name="Samejima M."/>
            <person name="Schmutz J."/>
            <person name="Slot J.C."/>
            <person name="St John F."/>
            <person name="Stenlid J."/>
            <person name="Sun H."/>
            <person name="Sun S."/>
            <person name="Syed K."/>
            <person name="Tsang A."/>
            <person name="Wiebenga A."/>
            <person name="Young D."/>
            <person name="Pisabarro A."/>
            <person name="Eastwood D.C."/>
            <person name="Martin F."/>
            <person name="Cullen D."/>
            <person name="Grigoriev I.V."/>
            <person name="Hibbett D.S."/>
        </authorList>
    </citation>
    <scope>NUCLEOTIDE SEQUENCE [LARGE SCALE GENOMIC DNA]</scope>
    <source>
        <strain evidence="2 3">ATCC 11539</strain>
    </source>
</reference>
<dbReference type="Pfam" id="PF08240">
    <property type="entry name" value="ADH_N"/>
    <property type="match status" value="1"/>
</dbReference>
<sequence>MAEQQKALFLPEKQGAFALGDKPIPFPGPGELLLKVEAVGLNPLDWKLQKWGVPAFIHEYPAVLGEDIAGTVESVGEGVSGFAKGDRVIYQGTFTPDKAGFQQYTLAVAQFTAKIPSNISLDEGATLPTAVATAAMGLYAPINDTAPGGAGLTAPWEAGGRGKYAGKPILVLGGSSSVGQMVIQFAKLSGFSPIITTASQTNQTLVNSLGATHLIDRALPAESFHAAVSSITTAPLEIIYNTISTPETQQVAYDLLAPGGAVVFTLPLAIKVGAQGKKRVINVFGAVAIPSQQKTGAGLYAALEGLLANGELKPNPVRVLPGGLNGVVDGLREMEEGRVSGYKLIVHPQETGA</sequence>
<dbReference type="OMA" id="YASACHF"/>
<dbReference type="InterPro" id="IPR036291">
    <property type="entry name" value="NAD(P)-bd_dom_sf"/>
</dbReference>
<dbReference type="PANTHER" id="PTHR45348:SF2">
    <property type="entry name" value="ZINC-TYPE ALCOHOL DEHYDROGENASE-LIKE PROTEIN C2E1P3.01"/>
    <property type="match status" value="1"/>
</dbReference>
<dbReference type="Gene3D" id="3.90.180.10">
    <property type="entry name" value="Medium-chain alcohol dehydrogenases, catalytic domain"/>
    <property type="match status" value="1"/>
</dbReference>
<evidence type="ECO:0000313" key="3">
    <source>
        <dbReference type="Proteomes" id="UP000030669"/>
    </source>
</evidence>
<dbReference type="InterPro" id="IPR013154">
    <property type="entry name" value="ADH-like_N"/>
</dbReference>
<dbReference type="GO" id="GO:0016651">
    <property type="term" value="F:oxidoreductase activity, acting on NAD(P)H"/>
    <property type="evidence" value="ECO:0007669"/>
    <property type="project" value="InterPro"/>
</dbReference>
<dbReference type="RefSeq" id="XP_007867503.1">
    <property type="nucleotide sequence ID" value="XM_007869312.1"/>
</dbReference>
<evidence type="ECO:0000313" key="2">
    <source>
        <dbReference type="EMBL" id="EPQ54186.1"/>
    </source>
</evidence>
<dbReference type="AlphaFoldDB" id="S7Q2F5"/>
<proteinExistence type="predicted"/>
<dbReference type="eggNOG" id="KOG1198">
    <property type="taxonomic scope" value="Eukaryota"/>
</dbReference>
<dbReference type="GeneID" id="19302126"/>
<dbReference type="Proteomes" id="UP000030669">
    <property type="component" value="Unassembled WGS sequence"/>
</dbReference>
<dbReference type="SMART" id="SM00829">
    <property type="entry name" value="PKS_ER"/>
    <property type="match status" value="1"/>
</dbReference>
<dbReference type="InterPro" id="IPR013149">
    <property type="entry name" value="ADH-like_C"/>
</dbReference>
<gene>
    <name evidence="2" type="ORF">GLOTRDRAFT_130569</name>
</gene>
<dbReference type="SUPFAM" id="SSF51735">
    <property type="entry name" value="NAD(P)-binding Rossmann-fold domains"/>
    <property type="match status" value="1"/>
</dbReference>
<dbReference type="CDD" id="cd08249">
    <property type="entry name" value="enoyl_reductase_like"/>
    <property type="match status" value="1"/>
</dbReference>
<dbReference type="Pfam" id="PF00107">
    <property type="entry name" value="ADH_zinc_N"/>
    <property type="match status" value="1"/>
</dbReference>
<dbReference type="InterPro" id="IPR047122">
    <property type="entry name" value="Trans-enoyl_RdTase-like"/>
</dbReference>
<keyword evidence="3" id="KW-1185">Reference proteome</keyword>
<dbReference type="EMBL" id="KB469304">
    <property type="protein sequence ID" value="EPQ54186.1"/>
    <property type="molecule type" value="Genomic_DNA"/>
</dbReference>
<name>S7Q2F5_GLOTA</name>
<dbReference type="Gene3D" id="3.40.50.720">
    <property type="entry name" value="NAD(P)-binding Rossmann-like Domain"/>
    <property type="match status" value="1"/>
</dbReference>
<feature type="domain" description="Enoyl reductase (ER)" evidence="1">
    <location>
        <begin position="15"/>
        <end position="346"/>
    </location>
</feature>
<dbReference type="HOGENOM" id="CLU_026673_16_5_1"/>
<accession>S7Q2F5</accession>
<dbReference type="InterPro" id="IPR020843">
    <property type="entry name" value="ER"/>
</dbReference>
<dbReference type="PANTHER" id="PTHR45348">
    <property type="entry name" value="HYPOTHETICAL OXIDOREDUCTASE (EUROFUNG)"/>
    <property type="match status" value="1"/>
</dbReference>
<dbReference type="OrthoDB" id="3233595at2759"/>
<dbReference type="KEGG" id="gtr:GLOTRDRAFT_130569"/>
<organism evidence="2 3">
    <name type="scientific">Gloeophyllum trabeum (strain ATCC 11539 / FP-39264 / Madison 617)</name>
    <name type="common">Brown rot fungus</name>
    <dbReference type="NCBI Taxonomy" id="670483"/>
    <lineage>
        <taxon>Eukaryota</taxon>
        <taxon>Fungi</taxon>
        <taxon>Dikarya</taxon>
        <taxon>Basidiomycota</taxon>
        <taxon>Agaricomycotina</taxon>
        <taxon>Agaricomycetes</taxon>
        <taxon>Gloeophyllales</taxon>
        <taxon>Gloeophyllaceae</taxon>
        <taxon>Gloeophyllum</taxon>
    </lineage>
</organism>
<protein>
    <submittedName>
        <fullName evidence="2">GroES-like protein</fullName>
    </submittedName>
</protein>